<gene>
    <name evidence="3" type="ORF">PGLA2088_LOCUS26156</name>
</gene>
<evidence type="ECO:0000259" key="2">
    <source>
        <dbReference type="Pfam" id="PF21188"/>
    </source>
</evidence>
<proteinExistence type="predicted"/>
<evidence type="ECO:0000313" key="4">
    <source>
        <dbReference type="Proteomes" id="UP000626109"/>
    </source>
</evidence>
<feature type="compositionally biased region" description="Acidic residues" evidence="1">
    <location>
        <begin position="259"/>
        <end position="270"/>
    </location>
</feature>
<reference evidence="3" key="1">
    <citation type="submission" date="2021-02" db="EMBL/GenBank/DDBJ databases">
        <authorList>
            <person name="Dougan E. K."/>
            <person name="Rhodes N."/>
            <person name="Thang M."/>
            <person name="Chan C."/>
        </authorList>
    </citation>
    <scope>NUCLEOTIDE SEQUENCE</scope>
</reference>
<feature type="region of interest" description="Disordered" evidence="1">
    <location>
        <begin position="62"/>
        <end position="84"/>
    </location>
</feature>
<evidence type="ECO:0000256" key="1">
    <source>
        <dbReference type="SAM" id="MobiDB-lite"/>
    </source>
</evidence>
<comment type="caution">
    <text evidence="3">The sequence shown here is derived from an EMBL/GenBank/DDBJ whole genome shotgun (WGS) entry which is preliminary data.</text>
</comment>
<name>A0A813K1J7_POLGL</name>
<dbReference type="EMBL" id="CAJNNW010026963">
    <property type="protein sequence ID" value="CAE8688825.1"/>
    <property type="molecule type" value="Genomic_DNA"/>
</dbReference>
<feature type="compositionally biased region" description="Acidic residues" evidence="1">
    <location>
        <begin position="229"/>
        <end position="242"/>
    </location>
</feature>
<dbReference type="InterPro" id="IPR048863">
    <property type="entry name" value="BRR2_plug"/>
</dbReference>
<feature type="domain" description="Pre-mRNA-splicing helicase BRR2-like plug" evidence="2">
    <location>
        <begin position="111"/>
        <end position="177"/>
    </location>
</feature>
<organism evidence="3 4">
    <name type="scientific">Polarella glacialis</name>
    <name type="common">Dinoflagellate</name>
    <dbReference type="NCBI Taxonomy" id="89957"/>
    <lineage>
        <taxon>Eukaryota</taxon>
        <taxon>Sar</taxon>
        <taxon>Alveolata</taxon>
        <taxon>Dinophyceae</taxon>
        <taxon>Suessiales</taxon>
        <taxon>Suessiaceae</taxon>
        <taxon>Polarella</taxon>
    </lineage>
</organism>
<feature type="compositionally biased region" description="Basic and acidic residues" evidence="1">
    <location>
        <begin position="243"/>
        <end position="253"/>
    </location>
</feature>
<feature type="region of interest" description="Disordered" evidence="1">
    <location>
        <begin position="184"/>
        <end position="282"/>
    </location>
</feature>
<dbReference type="AlphaFoldDB" id="A0A813K1J7"/>
<dbReference type="Pfam" id="PF21188">
    <property type="entry name" value="BRR2_plug"/>
    <property type="match status" value="1"/>
</dbReference>
<accession>A0A813K1J7</accession>
<sequence length="282" mass="32093">MAEELAKFKRFEYRTNSNLVLQREGAAPSQNEPTGEPESLRGRVYSKMGDLVQYDKPKEIDEFKEKKKKRQAKKDDDLMQKKAKMDINKGETVLSTDVTEMQIYRPRTQQTKSVYEMLLNRLQQPLGDQAPDVLRGAADEVLAAIKTEGVLDSERKKDVEEVLGSISDEYFAELFRLAKQITDFGADVEDEEQDDTVRTKEGLDDAAGVAVVFDEEDEDEQGGDITAEIGDDEDDDDDEEDGKVDNERDDRGIRVAAFGEDEEDEDEEDNKDQKYKVDIQKI</sequence>
<evidence type="ECO:0000313" key="3">
    <source>
        <dbReference type="EMBL" id="CAE8688825.1"/>
    </source>
</evidence>
<protein>
    <recommendedName>
        <fullName evidence="2">Pre-mRNA-splicing helicase BRR2-like plug domain-containing protein</fullName>
    </recommendedName>
</protein>
<feature type="compositionally biased region" description="Basic and acidic residues" evidence="1">
    <location>
        <begin position="73"/>
        <end position="84"/>
    </location>
</feature>
<feature type="compositionally biased region" description="Basic and acidic residues" evidence="1">
    <location>
        <begin position="271"/>
        <end position="282"/>
    </location>
</feature>
<feature type="non-terminal residue" evidence="3">
    <location>
        <position position="282"/>
    </location>
</feature>
<feature type="region of interest" description="Disordered" evidence="1">
    <location>
        <begin position="22"/>
        <end position="48"/>
    </location>
</feature>
<feature type="compositionally biased region" description="Acidic residues" evidence="1">
    <location>
        <begin position="213"/>
        <end position="222"/>
    </location>
</feature>
<dbReference type="Proteomes" id="UP000626109">
    <property type="component" value="Unassembled WGS sequence"/>
</dbReference>